<dbReference type="Proteomes" id="UP000242287">
    <property type="component" value="Unassembled WGS sequence"/>
</dbReference>
<dbReference type="InterPro" id="IPR017359">
    <property type="entry name" value="Phi-like"/>
</dbReference>
<dbReference type="EMBL" id="KZ301975">
    <property type="protein sequence ID" value="PFH53120.1"/>
    <property type="molecule type" value="Genomic_DNA"/>
</dbReference>
<dbReference type="AlphaFoldDB" id="A0A2A9NYR6"/>
<dbReference type="PANTHER" id="PTHR15955:SF8">
    <property type="entry name" value="RWD DOMAIN-CONTAINING PROTEIN 2B-RELATED"/>
    <property type="match status" value="1"/>
</dbReference>
<accession>A0A2A9NYR6</accession>
<name>A0A2A9NYR6_9AGAR</name>
<dbReference type="PANTHER" id="PTHR15955">
    <property type="entry name" value="RWD DOMAIN CONTAINING PROTEIN 2"/>
    <property type="match status" value="1"/>
</dbReference>
<reference evidence="1 2" key="1">
    <citation type="submission" date="2014-02" db="EMBL/GenBank/DDBJ databases">
        <title>Transposable element dynamics among asymbiotic and ectomycorrhizal Amanita fungi.</title>
        <authorList>
            <consortium name="DOE Joint Genome Institute"/>
            <person name="Hess J."/>
            <person name="Skrede I."/>
            <person name="Wolfe B."/>
            <person name="LaButti K."/>
            <person name="Ohm R.A."/>
            <person name="Grigoriev I.V."/>
            <person name="Pringle A."/>
        </authorList>
    </citation>
    <scope>NUCLEOTIDE SEQUENCE [LARGE SCALE GENOMIC DNA]</scope>
    <source>
        <strain evidence="1 2">SKay4041</strain>
    </source>
</reference>
<protein>
    <submittedName>
        <fullName evidence="1">Uncharacterized protein</fullName>
    </submittedName>
</protein>
<sequence>MFISIARMHHIRNITKLRRLKQFAVTASVSGFVKTGRPGVLVFDGKKDCIKAFLENARSLRYLDFHHVHTIPLNTELRIAGSQVGLCEVQDMTALIQALDRLDLKHWFRVQMGMDKG</sequence>
<keyword evidence="2" id="KW-1185">Reference proteome</keyword>
<evidence type="ECO:0000313" key="2">
    <source>
        <dbReference type="Proteomes" id="UP000242287"/>
    </source>
</evidence>
<organism evidence="1 2">
    <name type="scientific">Amanita thiersii Skay4041</name>
    <dbReference type="NCBI Taxonomy" id="703135"/>
    <lineage>
        <taxon>Eukaryota</taxon>
        <taxon>Fungi</taxon>
        <taxon>Dikarya</taxon>
        <taxon>Basidiomycota</taxon>
        <taxon>Agaricomycotina</taxon>
        <taxon>Agaricomycetes</taxon>
        <taxon>Agaricomycetidae</taxon>
        <taxon>Agaricales</taxon>
        <taxon>Pluteineae</taxon>
        <taxon>Amanitaceae</taxon>
        <taxon>Amanita</taxon>
    </lineage>
</organism>
<dbReference type="OrthoDB" id="432412at2759"/>
<evidence type="ECO:0000313" key="1">
    <source>
        <dbReference type="EMBL" id="PFH53120.1"/>
    </source>
</evidence>
<gene>
    <name evidence="1" type="ORF">AMATHDRAFT_138207</name>
</gene>
<proteinExistence type="predicted"/>